<comment type="caution">
    <text evidence="7">The sequence shown here is derived from an EMBL/GenBank/DDBJ whole genome shotgun (WGS) entry which is preliminary data.</text>
</comment>
<evidence type="ECO:0000256" key="1">
    <source>
        <dbReference type="ARBA" id="ARBA00004651"/>
    </source>
</evidence>
<feature type="transmembrane region" description="Helical" evidence="6">
    <location>
        <begin position="180"/>
        <end position="198"/>
    </location>
</feature>
<feature type="transmembrane region" description="Helical" evidence="6">
    <location>
        <begin position="35"/>
        <end position="60"/>
    </location>
</feature>
<evidence type="ECO:0000256" key="5">
    <source>
        <dbReference type="ARBA" id="ARBA00023136"/>
    </source>
</evidence>
<reference evidence="7" key="1">
    <citation type="journal article" date="2014" name="Int. J. Syst. Evol. Microbiol.">
        <title>Complete genome sequence of Corynebacterium casei LMG S-19264T (=DSM 44701T), isolated from a smear-ripened cheese.</title>
        <authorList>
            <consortium name="US DOE Joint Genome Institute (JGI-PGF)"/>
            <person name="Walter F."/>
            <person name="Albersmeier A."/>
            <person name="Kalinowski J."/>
            <person name="Ruckert C."/>
        </authorList>
    </citation>
    <scope>NUCLEOTIDE SEQUENCE</scope>
    <source>
        <strain evidence="7">KCTC 12711</strain>
    </source>
</reference>
<evidence type="ECO:0000313" key="8">
    <source>
        <dbReference type="Proteomes" id="UP000614811"/>
    </source>
</evidence>
<evidence type="ECO:0008006" key="9">
    <source>
        <dbReference type="Google" id="ProtNLM"/>
    </source>
</evidence>
<evidence type="ECO:0000256" key="2">
    <source>
        <dbReference type="ARBA" id="ARBA00022475"/>
    </source>
</evidence>
<feature type="transmembrane region" description="Helical" evidence="6">
    <location>
        <begin position="72"/>
        <end position="90"/>
    </location>
</feature>
<evidence type="ECO:0000256" key="4">
    <source>
        <dbReference type="ARBA" id="ARBA00022989"/>
    </source>
</evidence>
<dbReference type="InterPro" id="IPR001123">
    <property type="entry name" value="LeuE-type"/>
</dbReference>
<dbReference type="AlphaFoldDB" id="A0A918RTM6"/>
<dbReference type="Pfam" id="PF01810">
    <property type="entry name" value="LysE"/>
    <property type="match status" value="1"/>
</dbReference>
<evidence type="ECO:0000256" key="6">
    <source>
        <dbReference type="SAM" id="Phobius"/>
    </source>
</evidence>
<dbReference type="GO" id="GO:0015171">
    <property type="term" value="F:amino acid transmembrane transporter activity"/>
    <property type="evidence" value="ECO:0007669"/>
    <property type="project" value="TreeGrafter"/>
</dbReference>
<comment type="subcellular location">
    <subcellularLocation>
        <location evidence="1">Cell membrane</location>
        <topology evidence="1">Multi-pass membrane protein</topology>
    </subcellularLocation>
</comment>
<proteinExistence type="predicted"/>
<dbReference type="GO" id="GO:0005886">
    <property type="term" value="C:plasma membrane"/>
    <property type="evidence" value="ECO:0007669"/>
    <property type="project" value="UniProtKB-SubCell"/>
</dbReference>
<keyword evidence="4 6" id="KW-1133">Transmembrane helix</keyword>
<sequence length="202" mass="21229">MFASILSMSLFALLMSVSPGPVNLIALSTGTRTGLLSAVPFVLGATLGFTLLLIVVGLGLYGLTGDSPVVRFILSLVGASYLVYLGRLIYAAEPAASKHQVVSKGFVSGALLQWLNPKAWSASASGVVMFELAGSASKLALFVALYAPICLLGIGVWAWLGARLRQRQLPESAMLRLNQALGLCLMVLALLLVINQLLELLG</sequence>
<protein>
    <recommendedName>
        <fullName evidence="9">Threonine/homoserine/homoserine lactone efflux protein</fullName>
    </recommendedName>
</protein>
<name>A0A918RTM6_9GAMM</name>
<keyword evidence="5 6" id="KW-0472">Membrane</keyword>
<gene>
    <name evidence="7" type="ORF">GCM10008090_20440</name>
</gene>
<reference evidence="7" key="2">
    <citation type="submission" date="2020-09" db="EMBL/GenBank/DDBJ databases">
        <authorList>
            <person name="Sun Q."/>
            <person name="Kim S."/>
        </authorList>
    </citation>
    <scope>NUCLEOTIDE SEQUENCE</scope>
    <source>
        <strain evidence="7">KCTC 12711</strain>
    </source>
</reference>
<accession>A0A918RTM6</accession>
<evidence type="ECO:0000256" key="3">
    <source>
        <dbReference type="ARBA" id="ARBA00022692"/>
    </source>
</evidence>
<keyword evidence="2" id="KW-1003">Cell membrane</keyword>
<dbReference type="Proteomes" id="UP000614811">
    <property type="component" value="Unassembled WGS sequence"/>
</dbReference>
<keyword evidence="8" id="KW-1185">Reference proteome</keyword>
<dbReference type="PANTHER" id="PTHR30086">
    <property type="entry name" value="ARGININE EXPORTER PROTEIN ARGO"/>
    <property type="match status" value="1"/>
</dbReference>
<dbReference type="EMBL" id="BMXA01000003">
    <property type="protein sequence ID" value="GHA10684.1"/>
    <property type="molecule type" value="Genomic_DNA"/>
</dbReference>
<evidence type="ECO:0000313" key="7">
    <source>
        <dbReference type="EMBL" id="GHA10684.1"/>
    </source>
</evidence>
<dbReference type="RefSeq" id="WP_189400553.1">
    <property type="nucleotide sequence ID" value="NZ_BMXA01000003.1"/>
</dbReference>
<feature type="transmembrane region" description="Helical" evidence="6">
    <location>
        <begin position="139"/>
        <end position="160"/>
    </location>
</feature>
<organism evidence="7 8">
    <name type="scientific">Arenicella chitinivorans</name>
    <dbReference type="NCBI Taxonomy" id="1329800"/>
    <lineage>
        <taxon>Bacteria</taxon>
        <taxon>Pseudomonadati</taxon>
        <taxon>Pseudomonadota</taxon>
        <taxon>Gammaproteobacteria</taxon>
        <taxon>Arenicellales</taxon>
        <taxon>Arenicellaceae</taxon>
        <taxon>Arenicella</taxon>
    </lineage>
</organism>
<keyword evidence="3 6" id="KW-0812">Transmembrane</keyword>
<dbReference type="PANTHER" id="PTHR30086:SF20">
    <property type="entry name" value="ARGININE EXPORTER PROTEIN ARGO-RELATED"/>
    <property type="match status" value="1"/>
</dbReference>